<dbReference type="SUPFAM" id="SSF55874">
    <property type="entry name" value="ATPase domain of HSP90 chaperone/DNA topoisomerase II/histidine kinase"/>
    <property type="match status" value="1"/>
</dbReference>
<keyword evidence="4" id="KW-1003">Cell membrane</keyword>
<dbReference type="AlphaFoldDB" id="A0A7Y9LQR5"/>
<proteinExistence type="predicted"/>
<dbReference type="SMART" id="SM00387">
    <property type="entry name" value="HATPase_c"/>
    <property type="match status" value="1"/>
</dbReference>
<keyword evidence="10" id="KW-0067">ATP-binding</keyword>
<keyword evidence="6" id="KW-0808">Transferase</keyword>
<evidence type="ECO:0000256" key="3">
    <source>
        <dbReference type="ARBA" id="ARBA00012438"/>
    </source>
</evidence>
<dbReference type="PRINTS" id="PR00344">
    <property type="entry name" value="BCTRLSENSOR"/>
</dbReference>
<dbReference type="Gene3D" id="3.30.450.20">
    <property type="entry name" value="PAS domain"/>
    <property type="match status" value="2"/>
</dbReference>
<evidence type="ECO:0000313" key="18">
    <source>
        <dbReference type="Proteomes" id="UP000521748"/>
    </source>
</evidence>
<name>A0A7Y9LQR5_9MICC</name>
<dbReference type="PANTHER" id="PTHR43547">
    <property type="entry name" value="TWO-COMPONENT HISTIDINE KINASE"/>
    <property type="match status" value="1"/>
</dbReference>
<dbReference type="Gene3D" id="3.30.565.10">
    <property type="entry name" value="Histidine kinase-like ATPase, C-terminal domain"/>
    <property type="match status" value="1"/>
</dbReference>
<evidence type="ECO:0000256" key="1">
    <source>
        <dbReference type="ARBA" id="ARBA00000085"/>
    </source>
</evidence>
<comment type="subcellular location">
    <subcellularLocation>
        <location evidence="2">Cell membrane</location>
        <topology evidence="2">Multi-pass membrane protein</topology>
    </subcellularLocation>
</comment>
<comment type="caution">
    <text evidence="17">The sequence shown here is derived from an EMBL/GenBank/DDBJ whole genome shotgun (WGS) entry which is preliminary data.</text>
</comment>
<gene>
    <name evidence="17" type="ORF">FHU41_000074</name>
</gene>
<dbReference type="Pfam" id="PF17203">
    <property type="entry name" value="sCache_3_2"/>
    <property type="match status" value="1"/>
</dbReference>
<keyword evidence="9 17" id="KW-0418">Kinase</keyword>
<evidence type="ECO:0000256" key="4">
    <source>
        <dbReference type="ARBA" id="ARBA00022475"/>
    </source>
</evidence>
<sequence>MRGWSIARQLFLGSLLFVTVITAVVVTLAFLDSRDRAYAQATQNTTAIATTIADSPLLLEAAKSSDPSALLQPYALSVIAGTKVDFVTIMAPDRTRWTHPDPSQIGKPYIGSVDQALAGKTFTEITAGTLGPSVRSIVPVKDSAGKVQAMVAVGVTVSTVEITLNARIPVIIGLGLGLLAVGGLVSWLLGRYLRRVTLGWGPKRLGQLFSYYESVLHSVRDGLVLVDRSGELVMYNDQAADLLGIPRPSDNTEPPALATLEIPASLKDLLASGRSVRDEIHLTEERLLVVSQDPAVLPGGRLAEGTVTTLQDHTDLRRLGDELRSTRTFTDALRAQTHEHANRMHTVVSLLELGRTNQALAFATEDLSLSQHLVDEVIDAEKEPVLAALLMGKLAQASERAIELEVSWDESVSLESISPHDVLTIVGNLLDNAMDAVALNEGPESSRLIRLELRKENTEALLKVSDNGPGIGLADTSVIFQRGFSTKEADETGRGIGLALVRQSVQRLGGQLTVTSEESGTVFSVRLPLRIEGGKA</sequence>
<dbReference type="GO" id="GO:0005886">
    <property type="term" value="C:plasma membrane"/>
    <property type="evidence" value="ECO:0007669"/>
    <property type="project" value="UniProtKB-SubCell"/>
</dbReference>
<evidence type="ECO:0000256" key="5">
    <source>
        <dbReference type="ARBA" id="ARBA00022553"/>
    </source>
</evidence>
<feature type="domain" description="Histidine kinase" evidence="15">
    <location>
        <begin position="339"/>
        <end position="531"/>
    </location>
</feature>
<dbReference type="GO" id="GO:0005524">
    <property type="term" value="F:ATP binding"/>
    <property type="evidence" value="ECO:0007669"/>
    <property type="project" value="UniProtKB-KW"/>
</dbReference>
<dbReference type="InterPro" id="IPR004358">
    <property type="entry name" value="Sig_transdc_His_kin-like_C"/>
</dbReference>
<evidence type="ECO:0000259" key="15">
    <source>
        <dbReference type="PROSITE" id="PS50109"/>
    </source>
</evidence>
<dbReference type="InterPro" id="IPR036890">
    <property type="entry name" value="HATPase_C_sf"/>
</dbReference>
<protein>
    <recommendedName>
        <fullName evidence="3">histidine kinase</fullName>
        <ecNumber evidence="3">2.7.13.3</ecNumber>
    </recommendedName>
</protein>
<evidence type="ECO:0000256" key="7">
    <source>
        <dbReference type="ARBA" id="ARBA00022692"/>
    </source>
</evidence>
<keyword evidence="5" id="KW-0597">Phosphoprotein</keyword>
<keyword evidence="11 14" id="KW-1133">Transmembrane helix</keyword>
<evidence type="ECO:0000256" key="13">
    <source>
        <dbReference type="ARBA" id="ARBA00023136"/>
    </source>
</evidence>
<dbReference type="Pfam" id="PF02518">
    <property type="entry name" value="HATPase_c"/>
    <property type="match status" value="1"/>
</dbReference>
<dbReference type="PANTHER" id="PTHR43547:SF10">
    <property type="entry name" value="SENSOR HISTIDINE KINASE DCUS"/>
    <property type="match status" value="1"/>
</dbReference>
<feature type="domain" description="PAS" evidence="16">
    <location>
        <begin position="208"/>
        <end position="247"/>
    </location>
</feature>
<dbReference type="SUPFAM" id="SSF103190">
    <property type="entry name" value="Sensory domain-like"/>
    <property type="match status" value="1"/>
</dbReference>
<dbReference type="PROSITE" id="PS50112">
    <property type="entry name" value="PAS"/>
    <property type="match status" value="1"/>
</dbReference>
<dbReference type="RefSeq" id="WP_218846882.1">
    <property type="nucleotide sequence ID" value="NZ_JACBYQ010000001.1"/>
</dbReference>
<dbReference type="InterPro" id="IPR000014">
    <property type="entry name" value="PAS"/>
</dbReference>
<keyword evidence="13 14" id="KW-0472">Membrane</keyword>
<evidence type="ECO:0000256" key="12">
    <source>
        <dbReference type="ARBA" id="ARBA00023012"/>
    </source>
</evidence>
<evidence type="ECO:0000313" key="17">
    <source>
        <dbReference type="EMBL" id="NYE93853.1"/>
    </source>
</evidence>
<keyword evidence="12" id="KW-0902">Two-component regulatory system</keyword>
<evidence type="ECO:0000256" key="6">
    <source>
        <dbReference type="ARBA" id="ARBA00022679"/>
    </source>
</evidence>
<dbReference type="SUPFAM" id="SSF55785">
    <property type="entry name" value="PYP-like sensor domain (PAS domain)"/>
    <property type="match status" value="1"/>
</dbReference>
<dbReference type="InterPro" id="IPR029151">
    <property type="entry name" value="Sensor-like_sf"/>
</dbReference>
<dbReference type="InterPro" id="IPR003594">
    <property type="entry name" value="HATPase_dom"/>
</dbReference>
<keyword evidence="18" id="KW-1185">Reference proteome</keyword>
<organism evidence="17 18">
    <name type="scientific">Psychromicrobium silvestre</name>
    <dbReference type="NCBI Taxonomy" id="1645614"/>
    <lineage>
        <taxon>Bacteria</taxon>
        <taxon>Bacillati</taxon>
        <taxon>Actinomycetota</taxon>
        <taxon>Actinomycetes</taxon>
        <taxon>Micrococcales</taxon>
        <taxon>Micrococcaceae</taxon>
        <taxon>Psychromicrobium</taxon>
    </lineage>
</organism>
<evidence type="ECO:0000259" key="16">
    <source>
        <dbReference type="PROSITE" id="PS50112"/>
    </source>
</evidence>
<comment type="catalytic activity">
    <reaction evidence="1">
        <text>ATP + protein L-histidine = ADP + protein N-phospho-L-histidine.</text>
        <dbReference type="EC" id="2.7.13.3"/>
    </reaction>
</comment>
<dbReference type="InterPro" id="IPR005467">
    <property type="entry name" value="His_kinase_dom"/>
</dbReference>
<dbReference type="GO" id="GO:0000155">
    <property type="term" value="F:phosphorelay sensor kinase activity"/>
    <property type="evidence" value="ECO:0007669"/>
    <property type="project" value="TreeGrafter"/>
</dbReference>
<dbReference type="Proteomes" id="UP000521748">
    <property type="component" value="Unassembled WGS sequence"/>
</dbReference>
<keyword evidence="7 14" id="KW-0812">Transmembrane</keyword>
<dbReference type="PROSITE" id="PS50109">
    <property type="entry name" value="HIS_KIN"/>
    <property type="match status" value="1"/>
</dbReference>
<evidence type="ECO:0000256" key="11">
    <source>
        <dbReference type="ARBA" id="ARBA00022989"/>
    </source>
</evidence>
<dbReference type="EMBL" id="JACBYQ010000001">
    <property type="protein sequence ID" value="NYE93853.1"/>
    <property type="molecule type" value="Genomic_DNA"/>
</dbReference>
<dbReference type="InterPro" id="IPR035965">
    <property type="entry name" value="PAS-like_dom_sf"/>
</dbReference>
<evidence type="ECO:0000256" key="9">
    <source>
        <dbReference type="ARBA" id="ARBA00022777"/>
    </source>
</evidence>
<keyword evidence="8" id="KW-0547">Nucleotide-binding</keyword>
<accession>A0A7Y9LQR5</accession>
<evidence type="ECO:0000256" key="10">
    <source>
        <dbReference type="ARBA" id="ARBA00022840"/>
    </source>
</evidence>
<reference evidence="17 18" key="1">
    <citation type="submission" date="2020-07" db="EMBL/GenBank/DDBJ databases">
        <title>Sequencing the genomes of 1000 actinobacteria strains.</title>
        <authorList>
            <person name="Klenk H.-P."/>
        </authorList>
    </citation>
    <scope>NUCLEOTIDE SEQUENCE [LARGE SCALE GENOMIC DNA]</scope>
    <source>
        <strain evidence="17 18">DSM 102047</strain>
    </source>
</reference>
<dbReference type="Pfam" id="PF13188">
    <property type="entry name" value="PAS_8"/>
    <property type="match status" value="1"/>
</dbReference>
<evidence type="ECO:0000256" key="8">
    <source>
        <dbReference type="ARBA" id="ARBA00022741"/>
    </source>
</evidence>
<evidence type="ECO:0000256" key="2">
    <source>
        <dbReference type="ARBA" id="ARBA00004651"/>
    </source>
</evidence>
<evidence type="ECO:0000256" key="14">
    <source>
        <dbReference type="SAM" id="Phobius"/>
    </source>
</evidence>
<feature type="transmembrane region" description="Helical" evidence="14">
    <location>
        <begin position="168"/>
        <end position="189"/>
    </location>
</feature>
<dbReference type="EC" id="2.7.13.3" evidence="3"/>
<dbReference type="InterPro" id="IPR033463">
    <property type="entry name" value="sCache_3"/>
</dbReference>